<gene>
    <name evidence="2" type="ORF">J5Y03_05420</name>
</gene>
<organism evidence="2 3">
    <name type="scientific">Gottfriedia endophytica</name>
    <dbReference type="NCBI Taxonomy" id="2820819"/>
    <lineage>
        <taxon>Bacteria</taxon>
        <taxon>Bacillati</taxon>
        <taxon>Bacillota</taxon>
        <taxon>Bacilli</taxon>
        <taxon>Bacillales</taxon>
        <taxon>Bacillaceae</taxon>
        <taxon>Gottfriedia</taxon>
    </lineage>
</organism>
<accession>A0A940SI48</accession>
<dbReference type="AlphaFoldDB" id="A0A940SI48"/>
<feature type="signal peptide" evidence="1">
    <location>
        <begin position="1"/>
        <end position="27"/>
    </location>
</feature>
<dbReference type="RefSeq" id="WP_209403352.1">
    <property type="nucleotide sequence ID" value="NZ_JAGIYQ010000003.1"/>
</dbReference>
<dbReference type="Proteomes" id="UP000682134">
    <property type="component" value="Unassembled WGS sequence"/>
</dbReference>
<comment type="caution">
    <text evidence="2">The sequence shown here is derived from an EMBL/GenBank/DDBJ whole genome shotgun (WGS) entry which is preliminary data.</text>
</comment>
<proteinExistence type="predicted"/>
<keyword evidence="1" id="KW-0732">Signal</keyword>
<evidence type="ECO:0000256" key="1">
    <source>
        <dbReference type="SAM" id="SignalP"/>
    </source>
</evidence>
<sequence>MKKLLIMISISLSFILFFTQFPNPIKAGYFTPDNNSVNSKNLKVNINFDSGDSYVEVHVYTKDGNRIMVPVKINNPFGTGAGTMKLVFKTRYCGEYQFPTFKPDGTSMASGTYINFECVNYSASKPITDPSKLIENFKTYKNIDFRKYEGEWSTYPEHEPLVTDMTGNNIILDFKDKTHANVQIVNRKYHNIDGSDLQLSKSSIGNVVFDESGKATFIFNDSFSGGKGVAIITLSNNSVKLNISFPITYKENTKNLKANFINGIMPVKWSSSPKFY</sequence>
<dbReference type="EMBL" id="JAGIYQ010000003">
    <property type="protein sequence ID" value="MBP0724625.1"/>
    <property type="molecule type" value="Genomic_DNA"/>
</dbReference>
<evidence type="ECO:0000313" key="2">
    <source>
        <dbReference type="EMBL" id="MBP0724625.1"/>
    </source>
</evidence>
<protein>
    <submittedName>
        <fullName evidence="2">Uncharacterized protein</fullName>
    </submittedName>
</protein>
<feature type="chain" id="PRO_5036930123" evidence="1">
    <location>
        <begin position="28"/>
        <end position="276"/>
    </location>
</feature>
<name>A0A940SI48_9BACI</name>
<reference evidence="2" key="1">
    <citation type="submission" date="2021-04" db="EMBL/GenBank/DDBJ databases">
        <title>Genome seq and assembly of Bacillus sp.</title>
        <authorList>
            <person name="Chhetri G."/>
        </authorList>
    </citation>
    <scope>NUCLEOTIDE SEQUENCE</scope>
    <source>
        <strain evidence="2">RG28</strain>
    </source>
</reference>
<evidence type="ECO:0000313" key="3">
    <source>
        <dbReference type="Proteomes" id="UP000682134"/>
    </source>
</evidence>
<keyword evidence="3" id="KW-1185">Reference proteome</keyword>